<dbReference type="AlphaFoldDB" id="A0A0B6S7W1"/>
<proteinExistence type="predicted"/>
<organism evidence="2 3">
    <name type="scientific">Burkholderia plantarii</name>
    <dbReference type="NCBI Taxonomy" id="41899"/>
    <lineage>
        <taxon>Bacteria</taxon>
        <taxon>Pseudomonadati</taxon>
        <taxon>Pseudomonadota</taxon>
        <taxon>Betaproteobacteria</taxon>
        <taxon>Burkholderiales</taxon>
        <taxon>Burkholderiaceae</taxon>
        <taxon>Burkholderia</taxon>
    </lineage>
</organism>
<sequence length="103" mass="11472">MYPTTIGRRARKHRAGPAARAASLSSLERSLMREALLLLIDSRRRALELSAQMCRQRQLAAPCVQDFHIPAVLRLLREFSDGDPPGNGGGGARERHDRMRDAP</sequence>
<gene>
    <name evidence="2" type="ORF">BGL_2c24780</name>
</gene>
<protein>
    <submittedName>
        <fullName evidence="2">Uncharacterized protein</fullName>
    </submittedName>
</protein>
<dbReference type="HOGENOM" id="CLU_2300451_0_0_4"/>
<accession>A0A0B6S7W1</accession>
<dbReference type="KEGG" id="bgp:BGL_2c24780"/>
<feature type="compositionally biased region" description="Basic and acidic residues" evidence="1">
    <location>
        <begin position="92"/>
        <end position="103"/>
    </location>
</feature>
<dbReference type="EMBL" id="CP002581">
    <property type="protein sequence ID" value="AJK50534.1"/>
    <property type="molecule type" value="Genomic_DNA"/>
</dbReference>
<name>A0A0B6S7W1_BURPL</name>
<reference evidence="2 3" key="2">
    <citation type="journal article" date="2016" name="Appl. Microbiol. Biotechnol.">
        <title>Mutations improving production and secretion of extracellular lipase by Burkholderia glumae PG1.</title>
        <authorList>
            <person name="Knapp A."/>
            <person name="Voget S."/>
            <person name="Gao R."/>
            <person name="Zaburannyi N."/>
            <person name="Krysciak D."/>
            <person name="Breuer M."/>
            <person name="Hauer B."/>
            <person name="Streit W.R."/>
            <person name="Muller R."/>
            <person name="Daniel R."/>
            <person name="Jaeger K.E."/>
        </authorList>
    </citation>
    <scope>NUCLEOTIDE SEQUENCE [LARGE SCALE GENOMIC DNA]</scope>
    <source>
        <strain evidence="2 3">PG1</strain>
    </source>
</reference>
<reference evidence="3" key="1">
    <citation type="submission" date="2011-03" db="EMBL/GenBank/DDBJ databases">
        <authorList>
            <person name="Voget S."/>
            <person name="Streit W.R."/>
            <person name="Jaeger K.E."/>
            <person name="Daniel R."/>
        </authorList>
    </citation>
    <scope>NUCLEOTIDE SEQUENCE [LARGE SCALE GENOMIC DNA]</scope>
    <source>
        <strain evidence="3">PG1</strain>
    </source>
</reference>
<keyword evidence="3" id="KW-1185">Reference proteome</keyword>
<evidence type="ECO:0000313" key="3">
    <source>
        <dbReference type="Proteomes" id="UP000031838"/>
    </source>
</evidence>
<feature type="region of interest" description="Disordered" evidence="1">
    <location>
        <begin position="78"/>
        <end position="103"/>
    </location>
</feature>
<evidence type="ECO:0000313" key="2">
    <source>
        <dbReference type="EMBL" id="AJK50534.1"/>
    </source>
</evidence>
<feature type="region of interest" description="Disordered" evidence="1">
    <location>
        <begin position="1"/>
        <end position="24"/>
    </location>
</feature>
<dbReference type="Proteomes" id="UP000031838">
    <property type="component" value="Chromosome 2"/>
</dbReference>
<evidence type="ECO:0000256" key="1">
    <source>
        <dbReference type="SAM" id="MobiDB-lite"/>
    </source>
</evidence>